<name>A0A4U3KVB1_9BACT</name>
<dbReference type="AlphaFoldDB" id="A0A4U3KVB1"/>
<evidence type="ECO:0000313" key="1">
    <source>
        <dbReference type="EMBL" id="TKK66340.1"/>
    </source>
</evidence>
<organism evidence="1 2">
    <name type="scientific">Ilyomonas limi</name>
    <dbReference type="NCBI Taxonomy" id="2575867"/>
    <lineage>
        <taxon>Bacteria</taxon>
        <taxon>Pseudomonadati</taxon>
        <taxon>Bacteroidota</taxon>
        <taxon>Chitinophagia</taxon>
        <taxon>Chitinophagales</taxon>
        <taxon>Chitinophagaceae</taxon>
        <taxon>Ilyomonas</taxon>
    </lineage>
</organism>
<sequence length="128" mass="14804">MSHLKLICITGLIFCAGCVDAWKRMDNTKRFIPGTYVKEVKNEFLIAYDTLIIQCSAGNDYLIVNRTAYQRIRNNKLLPEQHSEENWKAIYDEKSQNLYEQRLGKTFSFDPGNGRLFEGGSEYTKVIP</sequence>
<accession>A0A4U3KVB1</accession>
<keyword evidence="2" id="KW-1185">Reference proteome</keyword>
<reference evidence="1 2" key="1">
    <citation type="submission" date="2019-05" db="EMBL/GenBank/DDBJ databases">
        <title>Panacibacter sp. strain 17mud1-8 Genome sequencing and assembly.</title>
        <authorList>
            <person name="Chhetri G."/>
        </authorList>
    </citation>
    <scope>NUCLEOTIDE SEQUENCE [LARGE SCALE GENOMIC DNA]</scope>
    <source>
        <strain evidence="1 2">17mud1-8</strain>
    </source>
</reference>
<proteinExistence type="predicted"/>
<evidence type="ECO:0000313" key="2">
    <source>
        <dbReference type="Proteomes" id="UP000305848"/>
    </source>
</evidence>
<dbReference type="OrthoDB" id="671705at2"/>
<dbReference type="RefSeq" id="WP_137263072.1">
    <property type="nucleotide sequence ID" value="NZ_SZQL01000015.1"/>
</dbReference>
<gene>
    <name evidence="1" type="ORF">FC093_17305</name>
</gene>
<comment type="caution">
    <text evidence="1">The sequence shown here is derived from an EMBL/GenBank/DDBJ whole genome shotgun (WGS) entry which is preliminary data.</text>
</comment>
<dbReference type="Proteomes" id="UP000305848">
    <property type="component" value="Unassembled WGS sequence"/>
</dbReference>
<dbReference type="EMBL" id="SZQL01000015">
    <property type="protein sequence ID" value="TKK66340.1"/>
    <property type="molecule type" value="Genomic_DNA"/>
</dbReference>
<protein>
    <submittedName>
        <fullName evidence="1">Uncharacterized protein</fullName>
    </submittedName>
</protein>